<keyword evidence="7 9" id="KW-0694">RNA-binding</keyword>
<evidence type="ECO:0000256" key="2">
    <source>
        <dbReference type="ARBA" id="ARBA00022490"/>
    </source>
</evidence>
<feature type="binding site" evidence="9">
    <location>
        <begin position="208"/>
        <end position="209"/>
    </location>
    <ligand>
        <name>ATP</name>
        <dbReference type="ChEBI" id="CHEBI:30616"/>
    </ligand>
</feature>
<dbReference type="SUPFAM" id="SSF143437">
    <property type="entry name" value="THUMP domain-like"/>
    <property type="match status" value="1"/>
</dbReference>
<evidence type="ECO:0000256" key="1">
    <source>
        <dbReference type="ARBA" id="ARBA00004496"/>
    </source>
</evidence>
<dbReference type="SUPFAM" id="SSF52402">
    <property type="entry name" value="Adenine nucleotide alpha hydrolases-like"/>
    <property type="match status" value="1"/>
</dbReference>
<protein>
    <recommendedName>
        <fullName evidence="9">Probable tRNA sulfurtransferase</fullName>
        <ecNumber evidence="9">2.8.1.4</ecNumber>
    </recommendedName>
    <alternativeName>
        <fullName evidence="9">Sulfur carrier protein ThiS sulfurtransferase</fullName>
    </alternativeName>
    <alternativeName>
        <fullName evidence="9">Thiamine biosynthesis protein ThiI</fullName>
    </alternativeName>
    <alternativeName>
        <fullName evidence="9">tRNA 4-thiouridine synthase</fullName>
    </alternativeName>
</protein>
<evidence type="ECO:0000256" key="4">
    <source>
        <dbReference type="ARBA" id="ARBA00022679"/>
    </source>
</evidence>
<comment type="function">
    <text evidence="9">Catalyzes the ATP-dependent transfer of a sulfur to tRNA to produce 4-thiouridine in position 8 of tRNAs, which functions as a near-UV photosensor. Also catalyzes the transfer of sulfur to the sulfur carrier protein ThiS, forming ThiS-thiocarboxylate. This is a step in the synthesis of thiazole, in the thiamine biosynthesis pathway. The sulfur is donated as persulfide by IscS.</text>
</comment>
<dbReference type="EMBL" id="JAUSUD010000009">
    <property type="protein sequence ID" value="MDQ0231056.1"/>
    <property type="molecule type" value="Genomic_DNA"/>
</dbReference>
<dbReference type="CDD" id="cd11716">
    <property type="entry name" value="THUMP_ThiI"/>
    <property type="match status" value="1"/>
</dbReference>
<organism evidence="11 12">
    <name type="scientific">Metabacillus malikii</name>
    <dbReference type="NCBI Taxonomy" id="1504265"/>
    <lineage>
        <taxon>Bacteria</taxon>
        <taxon>Bacillati</taxon>
        <taxon>Bacillota</taxon>
        <taxon>Bacilli</taxon>
        <taxon>Bacillales</taxon>
        <taxon>Bacillaceae</taxon>
        <taxon>Metabacillus</taxon>
    </lineage>
</organism>
<comment type="catalytic activity">
    <reaction evidence="9">
        <text>[ThiI sulfur-carrier protein]-S-sulfanyl-L-cysteine + a uridine in tRNA + 2 reduced [2Fe-2S]-[ferredoxin] + ATP + H(+) = [ThiI sulfur-carrier protein]-L-cysteine + a 4-thiouridine in tRNA + 2 oxidized [2Fe-2S]-[ferredoxin] + AMP + diphosphate</text>
        <dbReference type="Rhea" id="RHEA:24176"/>
        <dbReference type="Rhea" id="RHEA-COMP:10000"/>
        <dbReference type="Rhea" id="RHEA-COMP:10001"/>
        <dbReference type="Rhea" id="RHEA-COMP:13337"/>
        <dbReference type="Rhea" id="RHEA-COMP:13338"/>
        <dbReference type="Rhea" id="RHEA-COMP:13339"/>
        <dbReference type="Rhea" id="RHEA-COMP:13340"/>
        <dbReference type="ChEBI" id="CHEBI:15378"/>
        <dbReference type="ChEBI" id="CHEBI:29950"/>
        <dbReference type="ChEBI" id="CHEBI:30616"/>
        <dbReference type="ChEBI" id="CHEBI:33019"/>
        <dbReference type="ChEBI" id="CHEBI:33737"/>
        <dbReference type="ChEBI" id="CHEBI:33738"/>
        <dbReference type="ChEBI" id="CHEBI:61963"/>
        <dbReference type="ChEBI" id="CHEBI:65315"/>
        <dbReference type="ChEBI" id="CHEBI:136798"/>
        <dbReference type="ChEBI" id="CHEBI:456215"/>
        <dbReference type="EC" id="2.8.1.4"/>
    </reaction>
</comment>
<keyword evidence="4 9" id="KW-0808">Transferase</keyword>
<dbReference type="SMART" id="SM00981">
    <property type="entry name" value="THUMP"/>
    <property type="match status" value="1"/>
</dbReference>
<dbReference type="InterPro" id="IPR054173">
    <property type="entry name" value="ThiI_fer"/>
</dbReference>
<keyword evidence="2 9" id="KW-0963">Cytoplasm</keyword>
<keyword evidence="12" id="KW-1185">Reference proteome</keyword>
<dbReference type="Pfam" id="PF02568">
    <property type="entry name" value="ThiI"/>
    <property type="match status" value="1"/>
</dbReference>
<keyword evidence="5 9" id="KW-0547">Nucleotide-binding</keyword>
<reference evidence="11 12" key="1">
    <citation type="submission" date="2023-07" db="EMBL/GenBank/DDBJ databases">
        <title>Genomic Encyclopedia of Type Strains, Phase IV (KMG-IV): sequencing the most valuable type-strain genomes for metagenomic binning, comparative biology and taxonomic classification.</title>
        <authorList>
            <person name="Goeker M."/>
        </authorList>
    </citation>
    <scope>NUCLEOTIDE SEQUENCE [LARGE SCALE GENOMIC DNA]</scope>
    <source>
        <strain evidence="11 12">DSM 29005</strain>
    </source>
</reference>
<feature type="domain" description="THUMP" evidence="10">
    <location>
        <begin position="60"/>
        <end position="165"/>
    </location>
</feature>
<evidence type="ECO:0000256" key="6">
    <source>
        <dbReference type="ARBA" id="ARBA00022840"/>
    </source>
</evidence>
<dbReference type="InterPro" id="IPR004114">
    <property type="entry name" value="THUMP_dom"/>
</dbReference>
<dbReference type="HAMAP" id="MF_00021">
    <property type="entry name" value="ThiI"/>
    <property type="match status" value="1"/>
</dbReference>
<feature type="binding site" evidence="9">
    <location>
        <position position="287"/>
    </location>
    <ligand>
        <name>ATP</name>
        <dbReference type="ChEBI" id="CHEBI:30616"/>
    </ligand>
</feature>
<dbReference type="InterPro" id="IPR049961">
    <property type="entry name" value="ThiI_N"/>
</dbReference>
<feature type="binding site" evidence="9">
    <location>
        <position position="296"/>
    </location>
    <ligand>
        <name>ATP</name>
        <dbReference type="ChEBI" id="CHEBI:30616"/>
    </ligand>
</feature>
<dbReference type="Pfam" id="PF02926">
    <property type="entry name" value="THUMP"/>
    <property type="match status" value="1"/>
</dbReference>
<dbReference type="PANTHER" id="PTHR43209">
    <property type="entry name" value="TRNA SULFURTRANSFERASE"/>
    <property type="match status" value="1"/>
</dbReference>
<dbReference type="RefSeq" id="WP_307341383.1">
    <property type="nucleotide sequence ID" value="NZ_JAUSUD010000009.1"/>
</dbReference>
<dbReference type="Gene3D" id="3.30.2130.30">
    <property type="match status" value="1"/>
</dbReference>
<dbReference type="InterPro" id="IPR014729">
    <property type="entry name" value="Rossmann-like_a/b/a_fold"/>
</dbReference>
<dbReference type="Pfam" id="PF22025">
    <property type="entry name" value="ThiI_fer"/>
    <property type="match status" value="1"/>
</dbReference>
<sequence length="399" mass="44956">MIFDYILIRFGEISTKGRNRRVFIERLKRNIIDVMGDYPNLGYEATRDRIYLHLNGESHEGIVERLQAIFGIQSFSLAMKCDSDLDIIKEKALEAIKSLYEQGDTFKVTAKRADKQFPYDTNDLNYQIGSHILINTEGLTVDVKNPKINLRVEVRKQATYLTCYDYKGAGGLPVGSSGKAMLLLSGGIDSPVAGYLSLKRGVEIEVVHFFSPPYTSERAKQKVIDLTKELTAFGGKIRLHIVPFTQIQEKIQAQVPENYTMTSTRRMMLKVADLLREKQQALALITGESLGQVASQTLESMLAINDVTSTPILRPLITMDKTEIIEIAHEIGTHDISIRPFEDCCTIFTPASPKTKPKLDKVSRFESFVDFDELIKEAVENIETIDITAEQESEYSSLL</sequence>
<comment type="caution">
    <text evidence="11">The sequence shown here is derived from an EMBL/GenBank/DDBJ whole genome shotgun (WGS) entry which is preliminary data.</text>
</comment>
<dbReference type="InterPro" id="IPR050102">
    <property type="entry name" value="tRNA_sulfurtransferase_ThiI"/>
</dbReference>
<accession>A0ABT9ZFJ9</accession>
<feature type="binding site" evidence="9">
    <location>
        <position position="265"/>
    </location>
    <ligand>
        <name>ATP</name>
        <dbReference type="ChEBI" id="CHEBI:30616"/>
    </ligand>
</feature>
<dbReference type="CDD" id="cd01712">
    <property type="entry name" value="PPase_ThiI"/>
    <property type="match status" value="1"/>
</dbReference>
<dbReference type="NCBIfam" id="TIGR00342">
    <property type="entry name" value="tRNA uracil 4-sulfurtransferase ThiI"/>
    <property type="match status" value="1"/>
</dbReference>
<comment type="subcellular location">
    <subcellularLocation>
        <location evidence="1 9">Cytoplasm</location>
    </subcellularLocation>
</comment>
<dbReference type="PANTHER" id="PTHR43209:SF1">
    <property type="entry name" value="TRNA SULFURTRANSFERASE"/>
    <property type="match status" value="1"/>
</dbReference>
<keyword evidence="6 9" id="KW-0067">ATP-binding</keyword>
<evidence type="ECO:0000256" key="8">
    <source>
        <dbReference type="ARBA" id="ARBA00022977"/>
    </source>
</evidence>
<feature type="binding site" evidence="9">
    <location>
        <begin position="183"/>
        <end position="184"/>
    </location>
    <ligand>
        <name>ATP</name>
        <dbReference type="ChEBI" id="CHEBI:30616"/>
    </ligand>
</feature>
<comment type="pathway">
    <text evidence="9">Cofactor biosynthesis; thiamine diphosphate biosynthesis.</text>
</comment>
<keyword evidence="3 9" id="KW-0820">tRNA-binding</keyword>
<dbReference type="Gene3D" id="3.40.50.620">
    <property type="entry name" value="HUPs"/>
    <property type="match status" value="1"/>
</dbReference>
<dbReference type="Proteomes" id="UP001234495">
    <property type="component" value="Unassembled WGS sequence"/>
</dbReference>
<keyword evidence="8 9" id="KW-0784">Thiamine biosynthesis</keyword>
<evidence type="ECO:0000256" key="3">
    <source>
        <dbReference type="ARBA" id="ARBA00022555"/>
    </source>
</evidence>
<evidence type="ECO:0000256" key="7">
    <source>
        <dbReference type="ARBA" id="ARBA00022884"/>
    </source>
</evidence>
<dbReference type="EC" id="2.8.1.4" evidence="9"/>
<evidence type="ECO:0000256" key="5">
    <source>
        <dbReference type="ARBA" id="ARBA00022741"/>
    </source>
</evidence>
<dbReference type="InterPro" id="IPR049962">
    <property type="entry name" value="THUMP_ThiI"/>
</dbReference>
<evidence type="ECO:0000256" key="9">
    <source>
        <dbReference type="HAMAP-Rule" id="MF_00021"/>
    </source>
</evidence>
<dbReference type="InterPro" id="IPR003720">
    <property type="entry name" value="tRNA_STrfase"/>
</dbReference>
<comment type="catalytic activity">
    <reaction evidence="9">
        <text>[ThiS sulfur-carrier protein]-C-terminal Gly-Gly-AMP + S-sulfanyl-L-cysteinyl-[cysteine desulfurase] + AH2 = [ThiS sulfur-carrier protein]-C-terminal-Gly-aminoethanethioate + L-cysteinyl-[cysteine desulfurase] + A + AMP + 2 H(+)</text>
        <dbReference type="Rhea" id="RHEA:43340"/>
        <dbReference type="Rhea" id="RHEA-COMP:12157"/>
        <dbReference type="Rhea" id="RHEA-COMP:12158"/>
        <dbReference type="Rhea" id="RHEA-COMP:12910"/>
        <dbReference type="Rhea" id="RHEA-COMP:19908"/>
        <dbReference type="ChEBI" id="CHEBI:13193"/>
        <dbReference type="ChEBI" id="CHEBI:15378"/>
        <dbReference type="ChEBI" id="CHEBI:17499"/>
        <dbReference type="ChEBI" id="CHEBI:29950"/>
        <dbReference type="ChEBI" id="CHEBI:61963"/>
        <dbReference type="ChEBI" id="CHEBI:90618"/>
        <dbReference type="ChEBI" id="CHEBI:232372"/>
        <dbReference type="ChEBI" id="CHEBI:456215"/>
    </reaction>
</comment>
<proteinExistence type="inferred from homology"/>
<dbReference type="PROSITE" id="PS51165">
    <property type="entry name" value="THUMP"/>
    <property type="match status" value="1"/>
</dbReference>
<name>A0ABT9ZFJ9_9BACI</name>
<evidence type="ECO:0000313" key="11">
    <source>
        <dbReference type="EMBL" id="MDQ0231056.1"/>
    </source>
</evidence>
<evidence type="ECO:0000259" key="10">
    <source>
        <dbReference type="PROSITE" id="PS51165"/>
    </source>
</evidence>
<gene>
    <name evidence="9" type="primary">thiI</name>
    <name evidence="11" type="ORF">J2S19_002317</name>
</gene>
<comment type="similarity">
    <text evidence="9">Belongs to the ThiI family.</text>
</comment>
<dbReference type="InterPro" id="IPR020536">
    <property type="entry name" value="ThiI_AANH"/>
</dbReference>
<evidence type="ECO:0000313" key="12">
    <source>
        <dbReference type="Proteomes" id="UP001234495"/>
    </source>
</evidence>